<name>A0A1Y1I7N4_KLENI</name>
<dbReference type="Pfam" id="PF02893">
    <property type="entry name" value="GRAM"/>
    <property type="match status" value="1"/>
</dbReference>
<evidence type="ECO:0000256" key="1">
    <source>
        <dbReference type="ARBA" id="ARBA00009414"/>
    </source>
</evidence>
<dbReference type="InterPro" id="IPR004182">
    <property type="entry name" value="GRAM"/>
</dbReference>
<evidence type="ECO:0000256" key="2">
    <source>
        <dbReference type="SAM" id="MobiDB-lite"/>
    </source>
</evidence>
<organism evidence="4 5">
    <name type="scientific">Klebsormidium nitens</name>
    <name type="common">Green alga</name>
    <name type="synonym">Ulothrix nitens</name>
    <dbReference type="NCBI Taxonomy" id="105231"/>
    <lineage>
        <taxon>Eukaryota</taxon>
        <taxon>Viridiplantae</taxon>
        <taxon>Streptophyta</taxon>
        <taxon>Klebsormidiophyceae</taxon>
        <taxon>Klebsormidiales</taxon>
        <taxon>Klebsormidiaceae</taxon>
        <taxon>Klebsormidium</taxon>
    </lineage>
</organism>
<feature type="region of interest" description="Disordered" evidence="2">
    <location>
        <begin position="283"/>
        <end position="312"/>
    </location>
</feature>
<evidence type="ECO:0000259" key="3">
    <source>
        <dbReference type="SMART" id="SM00568"/>
    </source>
</evidence>
<sequence length="312" mass="32437">MSAPQRTNDHAPYPTGVSSAGLPNSNPTFGIPVAAPYVAGDSTRVSGAPAPPPGTGAQSATWQQPAAPAGETFHSNVAAGGAPPAAGGQSAYVQTQPVKGNLFDKFVTHSKIALNQAEDVARKAAGHVSAGGTTGSSLSTVWGKLESGAKQLMKGGQEPFWRDIFHPAPSETLLGVYATHFSTERGPVAGNLFLSSENAAFCSDRALEYQAAPGAVQKAYYKLILPLDKIANVETLPNPQRPKDQYVKISTTDNHEFWFLAFFDLTRAVEAVQVAVTSARSRQYTSGSSGMPSTGTTATGVPASSVPPTSHV</sequence>
<gene>
    <name evidence="4" type="ORF">KFL_002350140</name>
</gene>
<reference evidence="4 5" key="1">
    <citation type="journal article" date="2014" name="Nat. Commun.">
        <title>Klebsormidium flaccidum genome reveals primary factors for plant terrestrial adaptation.</title>
        <authorList>
            <person name="Hori K."/>
            <person name="Maruyama F."/>
            <person name="Fujisawa T."/>
            <person name="Togashi T."/>
            <person name="Yamamoto N."/>
            <person name="Seo M."/>
            <person name="Sato S."/>
            <person name="Yamada T."/>
            <person name="Mori H."/>
            <person name="Tajima N."/>
            <person name="Moriyama T."/>
            <person name="Ikeuchi M."/>
            <person name="Watanabe M."/>
            <person name="Wada H."/>
            <person name="Kobayashi K."/>
            <person name="Saito M."/>
            <person name="Masuda T."/>
            <person name="Sasaki-Sekimoto Y."/>
            <person name="Mashiguchi K."/>
            <person name="Awai K."/>
            <person name="Shimojima M."/>
            <person name="Masuda S."/>
            <person name="Iwai M."/>
            <person name="Nobusawa T."/>
            <person name="Narise T."/>
            <person name="Kondo S."/>
            <person name="Saito H."/>
            <person name="Sato R."/>
            <person name="Murakawa M."/>
            <person name="Ihara Y."/>
            <person name="Oshima-Yamada Y."/>
            <person name="Ohtaka K."/>
            <person name="Satoh M."/>
            <person name="Sonobe K."/>
            <person name="Ishii M."/>
            <person name="Ohtani R."/>
            <person name="Kanamori-Sato M."/>
            <person name="Honoki R."/>
            <person name="Miyazaki D."/>
            <person name="Mochizuki H."/>
            <person name="Umetsu J."/>
            <person name="Higashi K."/>
            <person name="Shibata D."/>
            <person name="Kamiya Y."/>
            <person name="Sato N."/>
            <person name="Nakamura Y."/>
            <person name="Tabata S."/>
            <person name="Ida S."/>
            <person name="Kurokawa K."/>
            <person name="Ohta H."/>
        </authorList>
    </citation>
    <scope>NUCLEOTIDE SEQUENCE [LARGE SCALE GENOMIC DNA]</scope>
    <source>
        <strain evidence="4 5">NIES-2285</strain>
    </source>
</reference>
<proteinExistence type="inferred from homology"/>
<feature type="region of interest" description="Disordered" evidence="2">
    <location>
        <begin position="1"/>
        <end position="28"/>
    </location>
</feature>
<dbReference type="SMART" id="SM00568">
    <property type="entry name" value="GRAM"/>
    <property type="match status" value="1"/>
</dbReference>
<dbReference type="OMA" id="KTEWSFY"/>
<dbReference type="Gene3D" id="2.30.29.30">
    <property type="entry name" value="Pleckstrin-homology domain (PH domain)/Phosphotyrosine-binding domain (PTB)"/>
    <property type="match status" value="1"/>
</dbReference>
<dbReference type="Proteomes" id="UP000054558">
    <property type="component" value="Unassembled WGS sequence"/>
</dbReference>
<feature type="compositionally biased region" description="Polar residues" evidence="2">
    <location>
        <begin position="16"/>
        <end position="28"/>
    </location>
</feature>
<keyword evidence="5" id="KW-1185">Reference proteome</keyword>
<accession>A0A1Y1I7N4</accession>
<feature type="compositionally biased region" description="Low complexity" evidence="2">
    <location>
        <begin position="78"/>
        <end position="88"/>
    </location>
</feature>
<dbReference type="InterPro" id="IPR037848">
    <property type="entry name" value="GEM-like"/>
</dbReference>
<feature type="domain" description="GRAM" evidence="3">
    <location>
        <begin position="159"/>
        <end position="237"/>
    </location>
</feature>
<protein>
    <submittedName>
        <fullName evidence="4">GRAM domain containing protein</fullName>
    </submittedName>
</protein>
<comment type="similarity">
    <text evidence="1">Belongs to the GEM family.</text>
</comment>
<dbReference type="InterPro" id="IPR011993">
    <property type="entry name" value="PH-like_dom_sf"/>
</dbReference>
<evidence type="ECO:0000313" key="5">
    <source>
        <dbReference type="Proteomes" id="UP000054558"/>
    </source>
</evidence>
<dbReference type="PANTHER" id="PTHR31969">
    <property type="entry name" value="GEM-LIKE PROTEIN 2"/>
    <property type="match status" value="1"/>
</dbReference>
<feature type="region of interest" description="Disordered" evidence="2">
    <location>
        <begin position="43"/>
        <end position="91"/>
    </location>
</feature>
<dbReference type="AlphaFoldDB" id="A0A1Y1I7N4"/>
<feature type="compositionally biased region" description="Low complexity" evidence="2">
    <location>
        <begin position="285"/>
        <end position="300"/>
    </location>
</feature>
<evidence type="ECO:0000313" key="4">
    <source>
        <dbReference type="EMBL" id="GAQ85439.1"/>
    </source>
</evidence>
<dbReference type="OrthoDB" id="1736712at2759"/>
<dbReference type="EMBL" id="DF237184">
    <property type="protein sequence ID" value="GAQ85439.1"/>
    <property type="molecule type" value="Genomic_DNA"/>
</dbReference>